<keyword evidence="12" id="KW-0472">Membrane</keyword>
<evidence type="ECO:0000313" key="20">
    <source>
        <dbReference type="EMBL" id="ABW26724.1"/>
    </source>
</evidence>
<dbReference type="CAZy" id="GT51">
    <property type="family name" value="Glycosyltransferase Family 51"/>
</dbReference>
<dbReference type="InterPro" id="IPR036950">
    <property type="entry name" value="PBP_transglycosylase"/>
</dbReference>
<dbReference type="GO" id="GO:0008955">
    <property type="term" value="F:peptidoglycan glycosyltransferase activity"/>
    <property type="evidence" value="ECO:0007669"/>
    <property type="project" value="UniProtKB-EC"/>
</dbReference>
<feature type="domain" description="Penicillin-binding protein transpeptidase" evidence="18">
    <location>
        <begin position="445"/>
        <end position="685"/>
    </location>
</feature>
<evidence type="ECO:0000256" key="1">
    <source>
        <dbReference type="ARBA" id="ARBA00004370"/>
    </source>
</evidence>
<dbReference type="HOGENOM" id="CLU_006354_4_0_3"/>
<comment type="subcellular location">
    <subcellularLocation>
        <location evidence="1">Membrane</location>
    </subcellularLocation>
</comment>
<dbReference type="Pfam" id="PF00912">
    <property type="entry name" value="Transgly"/>
    <property type="match status" value="1"/>
</dbReference>
<dbReference type="EMBL" id="CP000828">
    <property type="protein sequence ID" value="ABW26724.1"/>
    <property type="molecule type" value="Genomic_DNA"/>
</dbReference>
<dbReference type="SUPFAM" id="SSF53955">
    <property type="entry name" value="Lysozyme-like"/>
    <property type="match status" value="1"/>
</dbReference>
<evidence type="ECO:0000256" key="6">
    <source>
        <dbReference type="ARBA" id="ARBA00022679"/>
    </source>
</evidence>
<dbReference type="GO" id="GO:0008360">
    <property type="term" value="P:regulation of cell shape"/>
    <property type="evidence" value="ECO:0007669"/>
    <property type="project" value="UniProtKB-KW"/>
</dbReference>
<keyword evidence="6" id="KW-0808">Transferase</keyword>
<evidence type="ECO:0000256" key="3">
    <source>
        <dbReference type="ARBA" id="ARBA00022645"/>
    </source>
</evidence>
<dbReference type="Gene3D" id="1.10.3810.10">
    <property type="entry name" value="Biosynthetic peptidoglycan transglycosylase-like"/>
    <property type="match status" value="1"/>
</dbReference>
<feature type="compositionally biased region" description="Basic residues" evidence="17">
    <location>
        <begin position="46"/>
        <end position="55"/>
    </location>
</feature>
<dbReference type="eggNOG" id="COG0744">
    <property type="taxonomic scope" value="Bacteria"/>
</dbReference>
<feature type="domain" description="Glycosyl transferase family 51" evidence="19">
    <location>
        <begin position="186"/>
        <end position="351"/>
    </location>
</feature>
<dbReference type="GO" id="GO:0009252">
    <property type="term" value="P:peptidoglycan biosynthetic process"/>
    <property type="evidence" value="ECO:0007669"/>
    <property type="project" value="UniProtKB-KW"/>
</dbReference>
<keyword evidence="3" id="KW-0121">Carboxypeptidase</keyword>
<feature type="region of interest" description="Disordered" evidence="17">
    <location>
        <begin position="719"/>
        <end position="761"/>
    </location>
</feature>
<dbReference type="GO" id="GO:0009002">
    <property type="term" value="F:serine-type D-Ala-D-Ala carboxypeptidase activity"/>
    <property type="evidence" value="ECO:0007669"/>
    <property type="project" value="UniProtKB-EC"/>
</dbReference>
<evidence type="ECO:0000256" key="4">
    <source>
        <dbReference type="ARBA" id="ARBA00022670"/>
    </source>
</evidence>
<evidence type="ECO:0000256" key="13">
    <source>
        <dbReference type="ARBA" id="ARBA00023268"/>
    </source>
</evidence>
<keyword evidence="7" id="KW-0812">Transmembrane</keyword>
<evidence type="ECO:0000256" key="8">
    <source>
        <dbReference type="ARBA" id="ARBA00022801"/>
    </source>
</evidence>
<evidence type="ECO:0000256" key="17">
    <source>
        <dbReference type="SAM" id="MobiDB-lite"/>
    </source>
</evidence>
<keyword evidence="13" id="KW-0511">Multifunctional enzyme</keyword>
<feature type="compositionally biased region" description="Basic residues" evidence="17">
    <location>
        <begin position="63"/>
        <end position="77"/>
    </location>
</feature>
<keyword evidence="9" id="KW-0133">Cell shape</keyword>
<dbReference type="PANTHER" id="PTHR32282:SF31">
    <property type="entry name" value="PEPTIDOGLYCAN GLYCOSYLTRANSFERASE"/>
    <property type="match status" value="1"/>
</dbReference>
<dbReference type="GO" id="GO:0016020">
    <property type="term" value="C:membrane"/>
    <property type="evidence" value="ECO:0007669"/>
    <property type="project" value="UniProtKB-SubCell"/>
</dbReference>
<evidence type="ECO:0000256" key="14">
    <source>
        <dbReference type="ARBA" id="ARBA00023316"/>
    </source>
</evidence>
<evidence type="ECO:0000256" key="11">
    <source>
        <dbReference type="ARBA" id="ARBA00022989"/>
    </source>
</evidence>
<dbReference type="FunFam" id="1.10.3810.10:FF:000003">
    <property type="entry name" value="Penicillin-binding protein 1a"/>
    <property type="match status" value="1"/>
</dbReference>
<evidence type="ECO:0000256" key="12">
    <source>
        <dbReference type="ARBA" id="ARBA00023136"/>
    </source>
</evidence>
<evidence type="ECO:0000256" key="10">
    <source>
        <dbReference type="ARBA" id="ARBA00022984"/>
    </source>
</evidence>
<evidence type="ECO:0000256" key="16">
    <source>
        <dbReference type="ARBA" id="ARBA00049902"/>
    </source>
</evidence>
<keyword evidence="11" id="KW-1133">Transmembrane helix</keyword>
<evidence type="ECO:0000313" key="21">
    <source>
        <dbReference type="Proteomes" id="UP000000268"/>
    </source>
</evidence>
<evidence type="ECO:0000256" key="9">
    <source>
        <dbReference type="ARBA" id="ARBA00022960"/>
    </source>
</evidence>
<protein>
    <submittedName>
        <fullName evidence="20">Penicillin-binding protein 1A, putative</fullName>
    </submittedName>
</protein>
<feature type="region of interest" description="Disordered" evidence="17">
    <location>
        <begin position="1"/>
        <end position="93"/>
    </location>
</feature>
<keyword evidence="5" id="KW-0328">Glycosyltransferase</keyword>
<organism evidence="20 21">
    <name type="scientific">Acaryochloris marina (strain MBIC 11017)</name>
    <dbReference type="NCBI Taxonomy" id="329726"/>
    <lineage>
        <taxon>Bacteria</taxon>
        <taxon>Bacillati</taxon>
        <taxon>Cyanobacteriota</taxon>
        <taxon>Cyanophyceae</taxon>
        <taxon>Acaryochloridales</taxon>
        <taxon>Acaryochloridaceae</taxon>
        <taxon>Acaryochloris</taxon>
    </lineage>
</organism>
<keyword evidence="14" id="KW-0961">Cell wall biogenesis/degradation</keyword>
<dbReference type="AlphaFoldDB" id="B0CB85"/>
<comment type="catalytic activity">
    <reaction evidence="15">
        <text>Preferential cleavage: (Ac)2-L-Lys-D-Ala-|-D-Ala. Also transpeptidation of peptidyl-alanyl moieties that are N-acyl substituents of D-alanine.</text>
        <dbReference type="EC" id="3.4.16.4"/>
    </reaction>
</comment>
<gene>
    <name evidence="20" type="ordered locus">AM1_1703</name>
</gene>
<evidence type="ECO:0000256" key="2">
    <source>
        <dbReference type="ARBA" id="ARBA00004752"/>
    </source>
</evidence>
<dbReference type="GO" id="GO:0008658">
    <property type="term" value="F:penicillin binding"/>
    <property type="evidence" value="ECO:0007669"/>
    <property type="project" value="InterPro"/>
</dbReference>
<comment type="pathway">
    <text evidence="2">Cell wall biogenesis; peptidoglycan biosynthesis.</text>
</comment>
<dbReference type="InterPro" id="IPR050396">
    <property type="entry name" value="Glycosyltr_51/Transpeptidase"/>
</dbReference>
<dbReference type="InterPro" id="IPR012338">
    <property type="entry name" value="Beta-lactam/transpept-like"/>
</dbReference>
<feature type="compositionally biased region" description="Basic residues" evidence="17">
    <location>
        <begin position="723"/>
        <end position="740"/>
    </location>
</feature>
<dbReference type="SUPFAM" id="SSF56601">
    <property type="entry name" value="beta-lactamase/transpeptidase-like"/>
    <property type="match status" value="1"/>
</dbReference>
<dbReference type="KEGG" id="amr:AM1_1703"/>
<dbReference type="InterPro" id="IPR001460">
    <property type="entry name" value="PCN-bd_Tpept"/>
</dbReference>
<comment type="catalytic activity">
    <reaction evidence="16">
        <text>[GlcNAc-(1-&gt;4)-Mur2Ac(oyl-L-Ala-gamma-D-Glu-L-Lys-D-Ala-D-Ala)](n)-di-trans,octa-cis-undecaprenyl diphosphate + beta-D-GlcNAc-(1-&gt;4)-Mur2Ac(oyl-L-Ala-gamma-D-Glu-L-Lys-D-Ala-D-Ala)-di-trans,octa-cis-undecaprenyl diphosphate = [GlcNAc-(1-&gt;4)-Mur2Ac(oyl-L-Ala-gamma-D-Glu-L-Lys-D-Ala-D-Ala)](n+1)-di-trans,octa-cis-undecaprenyl diphosphate + di-trans,octa-cis-undecaprenyl diphosphate + H(+)</text>
        <dbReference type="Rhea" id="RHEA:23708"/>
        <dbReference type="Rhea" id="RHEA-COMP:9602"/>
        <dbReference type="Rhea" id="RHEA-COMP:9603"/>
        <dbReference type="ChEBI" id="CHEBI:15378"/>
        <dbReference type="ChEBI" id="CHEBI:58405"/>
        <dbReference type="ChEBI" id="CHEBI:60033"/>
        <dbReference type="ChEBI" id="CHEBI:78435"/>
        <dbReference type="EC" id="2.4.99.28"/>
    </reaction>
</comment>
<keyword evidence="8" id="KW-0378">Hydrolase</keyword>
<sequence>MAKQISEIRPSVDSRSSQVLPSKLGKAKDRSLKLDPIPESTDSLRKKLKDKRRQQKQQEKQRKQALRHKSKRRKTSPRRIAASNPDSKPSEKELVKALAVPVSVETVPVRQRPKRVVRRSTSSRWRPLKRLGILLGVTGVACAGGWVALELNLPDTTHMETETQVRAGTLTLKSADGSILFQDGPASHKKVKIDQIPRQLQQAFIATEDRRFFEHDGIDGQGILRAMVTNVLSGELAEGGSTITQQLARMTYLNQERSILRKLKEARLSQKIEDKLSKTQILERYLNQVYLGSGAYGVADAAWVYFGKSLDQLNLQESATLAGLPAAPSLYSPLSNPKVAKERRNLVLERMVRAEAITPDMAAKAKKSPIALNPKVPPNAQDHSPYFTAYLQQQLPELLSKDVLAQGGLEIETTLNLKWQKAAASTIKDAVYHDGYAQRFDQAALVSLDPRNGEIKTMVGGNAFEQSQFNRVTQSRRQPGSTFKALVYTAAIASGFSPHDGFPDAPFIVDGYQPNNYGHVYKGWMSMNQALTKSANIPAVRVFMAVGFEPTIKLARELGIQSPLKPYYSTALGANEVSLLELTRAYGTLAAQGYRTQPYGIRSIRNRQGKVLFQHKTAKQRVLDSSSSAIMTWMLQQVVTTGTGKPAQIGRPVAGKTGTSEHNRDLWFVGYIPQLVTGVWLGNDDNYPTTGSSATAAATWGNFMKQTVKDIPAQSFPALPKLAGRKGSIKPKSVKPKRIRNLPMPQQEEPATEPAERETLD</sequence>
<accession>B0CB85</accession>
<dbReference type="Pfam" id="PF00905">
    <property type="entry name" value="Transpeptidase"/>
    <property type="match status" value="1"/>
</dbReference>
<dbReference type="GO" id="GO:0006508">
    <property type="term" value="P:proteolysis"/>
    <property type="evidence" value="ECO:0007669"/>
    <property type="project" value="UniProtKB-KW"/>
</dbReference>
<evidence type="ECO:0000259" key="18">
    <source>
        <dbReference type="Pfam" id="PF00905"/>
    </source>
</evidence>
<dbReference type="Proteomes" id="UP000000268">
    <property type="component" value="Chromosome"/>
</dbReference>
<evidence type="ECO:0000259" key="19">
    <source>
        <dbReference type="Pfam" id="PF00912"/>
    </source>
</evidence>
<evidence type="ECO:0000256" key="7">
    <source>
        <dbReference type="ARBA" id="ARBA00022692"/>
    </source>
</evidence>
<keyword evidence="21" id="KW-1185">Reference proteome</keyword>
<evidence type="ECO:0000256" key="5">
    <source>
        <dbReference type="ARBA" id="ARBA00022676"/>
    </source>
</evidence>
<dbReference type="GO" id="GO:0071555">
    <property type="term" value="P:cell wall organization"/>
    <property type="evidence" value="ECO:0007669"/>
    <property type="project" value="UniProtKB-KW"/>
</dbReference>
<dbReference type="PANTHER" id="PTHR32282">
    <property type="entry name" value="BINDING PROTEIN TRANSPEPTIDASE, PUTATIVE-RELATED"/>
    <property type="match status" value="1"/>
</dbReference>
<proteinExistence type="predicted"/>
<dbReference type="InterPro" id="IPR023346">
    <property type="entry name" value="Lysozyme-like_dom_sf"/>
</dbReference>
<keyword evidence="10" id="KW-0573">Peptidoglycan synthesis</keyword>
<dbReference type="Gene3D" id="3.40.710.10">
    <property type="entry name" value="DD-peptidase/beta-lactamase superfamily"/>
    <property type="match status" value="1"/>
</dbReference>
<keyword evidence="4" id="KW-0645">Protease</keyword>
<reference evidence="20 21" key="1">
    <citation type="journal article" date="2008" name="Proc. Natl. Acad. Sci. U.S.A.">
        <title>Niche adaptation and genome expansion in the chlorophyll d-producing cyanobacterium Acaryochloris marina.</title>
        <authorList>
            <person name="Swingley W.D."/>
            <person name="Chen M."/>
            <person name="Cheung P.C."/>
            <person name="Conrad A.L."/>
            <person name="Dejesa L.C."/>
            <person name="Hao J."/>
            <person name="Honchak B.M."/>
            <person name="Karbach L.E."/>
            <person name="Kurdoglu A."/>
            <person name="Lahiri S."/>
            <person name="Mastrian S.D."/>
            <person name="Miyashita H."/>
            <person name="Page L."/>
            <person name="Ramakrishna P."/>
            <person name="Satoh S."/>
            <person name="Sattley W.M."/>
            <person name="Shimada Y."/>
            <person name="Taylor H.L."/>
            <person name="Tomo T."/>
            <person name="Tsuchiya T."/>
            <person name="Wang Z.T."/>
            <person name="Raymond J."/>
            <person name="Mimuro M."/>
            <person name="Blankenship R.E."/>
            <person name="Touchman J.W."/>
        </authorList>
    </citation>
    <scope>NUCLEOTIDE SEQUENCE [LARGE SCALE GENOMIC DNA]</scope>
    <source>
        <strain evidence="21">MBIC 11017</strain>
    </source>
</reference>
<dbReference type="NCBIfam" id="TIGR02074">
    <property type="entry name" value="PBP_1a_fam"/>
    <property type="match status" value="1"/>
</dbReference>
<dbReference type="RefSeq" id="WP_012162241.1">
    <property type="nucleotide sequence ID" value="NC_009925.1"/>
</dbReference>
<dbReference type="InterPro" id="IPR001264">
    <property type="entry name" value="Glyco_trans_51"/>
</dbReference>
<dbReference type="GO" id="GO:0030288">
    <property type="term" value="C:outer membrane-bounded periplasmic space"/>
    <property type="evidence" value="ECO:0007669"/>
    <property type="project" value="TreeGrafter"/>
</dbReference>
<name>B0CB85_ACAM1</name>
<evidence type="ECO:0000256" key="15">
    <source>
        <dbReference type="ARBA" id="ARBA00034000"/>
    </source>
</evidence>
<dbReference type="OrthoDB" id="9766909at2"/>
<dbReference type="STRING" id="329726.AM1_1703"/>